<gene>
    <name evidence="1" type="ORF">C7459_11051</name>
</gene>
<dbReference type="InterPro" id="IPR010667">
    <property type="entry name" value="Phage_T4_Gp19"/>
</dbReference>
<evidence type="ECO:0000313" key="1">
    <source>
        <dbReference type="EMBL" id="PWK11522.1"/>
    </source>
</evidence>
<dbReference type="PANTHER" id="PTHR38009:SF1">
    <property type="entry name" value="CONSERVED HYPOTHETICAL PHAGE TAIL PROTEIN"/>
    <property type="match status" value="1"/>
</dbReference>
<dbReference type="Proteomes" id="UP000245634">
    <property type="component" value="Unassembled WGS sequence"/>
</dbReference>
<dbReference type="NCBIfam" id="TIGR02241">
    <property type="entry name" value="conserved hypothetical phage tail region protein"/>
    <property type="match status" value="1"/>
</dbReference>
<dbReference type="GO" id="GO:0005198">
    <property type="term" value="F:structural molecule activity"/>
    <property type="evidence" value="ECO:0007669"/>
    <property type="project" value="InterPro"/>
</dbReference>
<dbReference type="OrthoDB" id="73314at2"/>
<dbReference type="Pfam" id="PF06841">
    <property type="entry name" value="Phage_T4_gp19"/>
    <property type="match status" value="1"/>
</dbReference>
<reference evidence="1 2" key="1">
    <citation type="submission" date="2018-05" db="EMBL/GenBank/DDBJ databases">
        <title>Genomic Encyclopedia of Type Strains, Phase IV (KMG-IV): sequencing the most valuable type-strain genomes for metagenomic binning, comparative biology and taxonomic classification.</title>
        <authorList>
            <person name="Goeker M."/>
        </authorList>
    </citation>
    <scope>NUCLEOTIDE SEQUENCE [LARGE SCALE GENOMIC DNA]</scope>
    <source>
        <strain evidence="1 2">DSM 18773</strain>
    </source>
</reference>
<sequence length="144" mass="16234">MADRKDPYRKFRFAVQVDSVLSGGFSEVSGFDASIDVVEYREGDEVAITPRKLPGLAKYGNVTLKRGVTDSMDMFNWIQGFTENKIVRKDITIIARDEANNEVATFQIRNAWPTKYTGPDFNATASEVTIESLEFAHEGMKRTK</sequence>
<protein>
    <submittedName>
        <fullName evidence="1">Phage tail-like protein</fullName>
    </submittedName>
</protein>
<proteinExistence type="predicted"/>
<comment type="caution">
    <text evidence="1">The sequence shown here is derived from an EMBL/GenBank/DDBJ whole genome shotgun (WGS) entry which is preliminary data.</text>
</comment>
<dbReference type="EMBL" id="QGGL01000010">
    <property type="protein sequence ID" value="PWK11522.1"/>
    <property type="molecule type" value="Genomic_DNA"/>
</dbReference>
<dbReference type="InterPro" id="IPR011747">
    <property type="entry name" value="CHP02241"/>
</dbReference>
<dbReference type="RefSeq" id="WP_109689661.1">
    <property type="nucleotide sequence ID" value="NZ_QGGL01000010.1"/>
</dbReference>
<dbReference type="AlphaFoldDB" id="A0A316D9B4"/>
<organism evidence="1 2">
    <name type="scientific">Tumebacillus permanentifrigoris</name>
    <dbReference type="NCBI Taxonomy" id="378543"/>
    <lineage>
        <taxon>Bacteria</taxon>
        <taxon>Bacillati</taxon>
        <taxon>Bacillota</taxon>
        <taxon>Bacilli</taxon>
        <taxon>Bacillales</taxon>
        <taxon>Alicyclobacillaceae</taxon>
        <taxon>Tumebacillus</taxon>
    </lineage>
</organism>
<accession>A0A316D9B4</accession>
<keyword evidence="2" id="KW-1185">Reference proteome</keyword>
<name>A0A316D9B4_9BACL</name>
<dbReference type="PANTHER" id="PTHR38009">
    <property type="entry name" value="CONSERVED HYPOTHETICAL PHAGE TAIL PROTEIN"/>
    <property type="match status" value="1"/>
</dbReference>
<evidence type="ECO:0000313" key="2">
    <source>
        <dbReference type="Proteomes" id="UP000245634"/>
    </source>
</evidence>